<dbReference type="AlphaFoldDB" id="A0A2H1FHB9"/>
<dbReference type="SUPFAM" id="SSF47954">
    <property type="entry name" value="Cyclin-like"/>
    <property type="match status" value="1"/>
</dbReference>
<sequence>MCLYDTEMNPTSIKLLKSIAEGKSHQTELMTLLSIGEWQFNTITRELMHQDYMDKTNDVFIFKNNAKAALFHNIANQIDVEKLLHDSNEQIFFNLTEPVTIKDIQDSTNLSLRTIQRCMSEFESIGVIKKVDDKISIDETKEQLYLFAKLLKTENERRNIESYADIIYQDKFRILKKIPKDQRADGELTGFSLFYDYGIDYQTTHNYFIKQESSLRLEEILIHALLIAHKNKDKNAITMAILFYLKNREKMDPLDIRMIARSYGISEIWIDVEGYVRNDPLKNIDLFLPRNEFEEKARLYDIHSDLYTLPVAYPQLFRDIGKKLPEATEACLLGGENMRMKGLKDRTKDCDIVVDDDKALNNLTNTLLDLGYKSLNKEHFTNDDRRIDPFDILEHPARSRVDLFKTRIAGKLVLSDTIVQRAKIEQFTKLKLRILSNEDIFLLKSVTLREGDIQDLSKIVQSGNFDWKIVWDELLYQEHLTCMNFSSLVLESLDYLYEQTSIRSPFYRKLISRVLDHEISKLVRNREMPLDGIIELLKGNDITEKMIRNRIDYLERKKHVRKIKKGDQVLIQAKEKIVFNVYSNNPVDARDRMKKHVEQLSKYFVLSDEIKKYALELVDQVVDKGIENGRKPTGLATAIVYLATIVKGDGYYTAERIAKASNLSQPSIHALYKLVKRSLSL</sequence>
<name>A0A2H1FHB9_9ARCH</name>
<evidence type="ECO:0000313" key="3">
    <source>
        <dbReference type="Proteomes" id="UP000230607"/>
    </source>
</evidence>
<protein>
    <recommendedName>
        <fullName evidence="1">Transcription factor TFIIB cyclin-like domain-containing protein</fullName>
    </recommendedName>
</protein>
<keyword evidence="3" id="KW-1185">Reference proteome</keyword>
<dbReference type="EMBL" id="LT841358">
    <property type="protein sequence ID" value="SMH72158.1"/>
    <property type="molecule type" value="Genomic_DNA"/>
</dbReference>
<reference evidence="3" key="1">
    <citation type="submission" date="2017-03" db="EMBL/GenBank/DDBJ databases">
        <authorList>
            <person name="Herbold C."/>
        </authorList>
    </citation>
    <scope>NUCLEOTIDE SEQUENCE [LARGE SCALE GENOMIC DNA]</scope>
</reference>
<dbReference type="GO" id="GO:0017025">
    <property type="term" value="F:TBP-class protein binding"/>
    <property type="evidence" value="ECO:0007669"/>
    <property type="project" value="InterPro"/>
</dbReference>
<dbReference type="Gene3D" id="1.10.472.10">
    <property type="entry name" value="Cyclin-like"/>
    <property type="match status" value="1"/>
</dbReference>
<dbReference type="InterPro" id="IPR036915">
    <property type="entry name" value="Cyclin-like_sf"/>
</dbReference>
<dbReference type="InterPro" id="IPR013150">
    <property type="entry name" value="TFIIB_cyclin"/>
</dbReference>
<proteinExistence type="predicted"/>
<evidence type="ECO:0000313" key="2">
    <source>
        <dbReference type="EMBL" id="SMH72158.1"/>
    </source>
</evidence>
<feature type="domain" description="Transcription factor TFIIB cyclin-like" evidence="1">
    <location>
        <begin position="594"/>
        <end position="676"/>
    </location>
</feature>
<dbReference type="Proteomes" id="UP000230607">
    <property type="component" value="Chromosome 1"/>
</dbReference>
<accession>A0A2H1FHB9</accession>
<organism evidence="2 3">
    <name type="scientific">Candidatus Nitrosotalea okcheonensis</name>
    <dbReference type="NCBI Taxonomy" id="1903276"/>
    <lineage>
        <taxon>Archaea</taxon>
        <taxon>Nitrososphaerota</taxon>
        <taxon>Nitrososphaeria</taxon>
        <taxon>Nitrosotaleales</taxon>
        <taxon>Nitrosotaleaceae</taxon>
        <taxon>Nitrosotalea</taxon>
    </lineage>
</organism>
<evidence type="ECO:0000259" key="1">
    <source>
        <dbReference type="Pfam" id="PF00382"/>
    </source>
</evidence>
<dbReference type="Pfam" id="PF00382">
    <property type="entry name" value="TFIIB"/>
    <property type="match status" value="1"/>
</dbReference>
<gene>
    <name evidence="2" type="ORF">NCS_20004</name>
</gene>